<gene>
    <name evidence="1" type="ORF">AGLY_003752</name>
</gene>
<dbReference type="Proteomes" id="UP000475862">
    <property type="component" value="Unassembled WGS sequence"/>
</dbReference>
<reference evidence="1 2" key="1">
    <citation type="submission" date="2019-08" db="EMBL/GenBank/DDBJ databases">
        <title>The genome of the soybean aphid Biotype 1, its phylome, world population structure and adaptation to the North American continent.</title>
        <authorList>
            <person name="Giordano R."/>
            <person name="Donthu R.K."/>
            <person name="Hernandez A.G."/>
            <person name="Wright C.L."/>
            <person name="Zimin A.V."/>
        </authorList>
    </citation>
    <scope>NUCLEOTIDE SEQUENCE [LARGE SCALE GENOMIC DNA]</scope>
    <source>
        <tissue evidence="1">Whole aphids</tissue>
    </source>
</reference>
<proteinExistence type="predicted"/>
<evidence type="ECO:0000313" key="2">
    <source>
        <dbReference type="Proteomes" id="UP000475862"/>
    </source>
</evidence>
<dbReference type="AlphaFoldDB" id="A0A6G0TZL2"/>
<organism evidence="1 2">
    <name type="scientific">Aphis glycines</name>
    <name type="common">Soybean aphid</name>
    <dbReference type="NCBI Taxonomy" id="307491"/>
    <lineage>
        <taxon>Eukaryota</taxon>
        <taxon>Metazoa</taxon>
        <taxon>Ecdysozoa</taxon>
        <taxon>Arthropoda</taxon>
        <taxon>Hexapoda</taxon>
        <taxon>Insecta</taxon>
        <taxon>Pterygota</taxon>
        <taxon>Neoptera</taxon>
        <taxon>Paraneoptera</taxon>
        <taxon>Hemiptera</taxon>
        <taxon>Sternorrhyncha</taxon>
        <taxon>Aphidomorpha</taxon>
        <taxon>Aphidoidea</taxon>
        <taxon>Aphididae</taxon>
        <taxon>Aphidini</taxon>
        <taxon>Aphis</taxon>
        <taxon>Aphis</taxon>
    </lineage>
</organism>
<sequence>MLKTWCCNLLTIISTIINLQDYHVLFAESLIFVLSNNLYINTNRFVFLYSLLITKLSITKQLLQSDMMTFDNNYLILQKSIFFTSLNYINLLKTTFSHPTPSYFNIALLKKQYKNIDLTNISKILFNYNTIFFYNVRRLKFKKDIHFFYYTSISTTVSSKILILLNKYNYKTHTYCDVLKKKYKHNICMTYHTQLNLESDLYLVSEHLTFLPCIKYHDIMDIDPKAIYADIHHGNNDCI</sequence>
<protein>
    <submittedName>
        <fullName evidence="1">Uncharacterized protein</fullName>
    </submittedName>
</protein>
<accession>A0A6G0TZL2</accession>
<dbReference type="EMBL" id="VYZN01000012">
    <property type="protein sequence ID" value="KAE9541761.1"/>
    <property type="molecule type" value="Genomic_DNA"/>
</dbReference>
<comment type="caution">
    <text evidence="1">The sequence shown here is derived from an EMBL/GenBank/DDBJ whole genome shotgun (WGS) entry which is preliminary data.</text>
</comment>
<name>A0A6G0TZL2_APHGL</name>
<evidence type="ECO:0000313" key="1">
    <source>
        <dbReference type="EMBL" id="KAE9541761.1"/>
    </source>
</evidence>
<keyword evidence="2" id="KW-1185">Reference proteome</keyword>